<dbReference type="InterPro" id="IPR006860">
    <property type="entry name" value="FecR"/>
</dbReference>
<feature type="domain" description="Protein FecR C-terminal" evidence="3">
    <location>
        <begin position="302"/>
        <end position="368"/>
    </location>
</feature>
<dbReference type="PIRSF" id="PIRSF018266">
    <property type="entry name" value="FecR"/>
    <property type="match status" value="1"/>
</dbReference>
<keyword evidence="1" id="KW-0472">Membrane</keyword>
<dbReference type="Gene3D" id="2.60.120.1440">
    <property type="match status" value="1"/>
</dbReference>
<dbReference type="PANTHER" id="PTHR30273">
    <property type="entry name" value="PERIPLASMIC SIGNAL SENSOR AND SIGMA FACTOR ACTIVATOR FECR-RELATED"/>
    <property type="match status" value="1"/>
</dbReference>
<keyword evidence="1" id="KW-0812">Transmembrane</keyword>
<dbReference type="Pfam" id="PF16344">
    <property type="entry name" value="FecR_C"/>
    <property type="match status" value="1"/>
</dbReference>
<evidence type="ECO:0000259" key="3">
    <source>
        <dbReference type="Pfam" id="PF16344"/>
    </source>
</evidence>
<evidence type="ECO:0000256" key="1">
    <source>
        <dbReference type="SAM" id="Phobius"/>
    </source>
</evidence>
<sequence length="370" mass="41251">MDPELLKKIDRYLKNTASATERLEVESWFEASDEDLGQIYHDNPQQFEAATERTLAILQQRIAYDTNATRTRWRVYRYAAAASVLLAITAGAYFGFRQKLTPNYVTTKPVLPGTQTAVLKTGYGKVILLNSTNGLLAKFDQTQISKNGNILAYNTKESNLEAMVYDTLEIPAGGRPYRLQLPDGSRILLNAATKLRFPERMTTRNRGKLELINGEIYAEIIHNPSAPLIVKTPTQTIEDIGTKFDVSAYADEPSAFTVLLEGKVSVNGKALSPGQQAISHAGNMAIAQADLTLRTAWVNGLFRFDHTPLKEILREVARWYNMQVIYQGNNGNETYSGIIGREASLQRILAIIGTGDVHYRIEGRKLIILP</sequence>
<dbReference type="PANTHER" id="PTHR30273:SF2">
    <property type="entry name" value="PROTEIN FECR"/>
    <property type="match status" value="1"/>
</dbReference>
<reference evidence="5" key="1">
    <citation type="journal article" date="2019" name="Int. J. Syst. Evol. Microbiol.">
        <title>The Global Catalogue of Microorganisms (GCM) 10K type strain sequencing project: providing services to taxonomists for standard genome sequencing and annotation.</title>
        <authorList>
            <consortium name="The Broad Institute Genomics Platform"/>
            <consortium name="The Broad Institute Genome Sequencing Center for Infectious Disease"/>
            <person name="Wu L."/>
            <person name="Ma J."/>
        </authorList>
    </citation>
    <scope>NUCLEOTIDE SEQUENCE [LARGE SCALE GENOMIC DNA]</scope>
    <source>
        <strain evidence="5">KCTC 22437</strain>
    </source>
</reference>
<dbReference type="Proteomes" id="UP001597557">
    <property type="component" value="Unassembled WGS sequence"/>
</dbReference>
<proteinExistence type="predicted"/>
<dbReference type="Gene3D" id="3.55.50.30">
    <property type="match status" value="1"/>
</dbReference>
<dbReference type="InterPro" id="IPR032508">
    <property type="entry name" value="FecR_C"/>
</dbReference>
<dbReference type="Pfam" id="PF04773">
    <property type="entry name" value="FecR"/>
    <property type="match status" value="1"/>
</dbReference>
<keyword evidence="5" id="KW-1185">Reference proteome</keyword>
<feature type="domain" description="FecR protein" evidence="2">
    <location>
        <begin position="178"/>
        <end position="264"/>
    </location>
</feature>
<comment type="caution">
    <text evidence="4">The sequence shown here is derived from an EMBL/GenBank/DDBJ whole genome shotgun (WGS) entry which is preliminary data.</text>
</comment>
<accession>A0ABW5Y6B9</accession>
<dbReference type="InterPro" id="IPR012373">
    <property type="entry name" value="Ferrdict_sens_TM"/>
</dbReference>
<dbReference type="EMBL" id="JBHUPD010000001">
    <property type="protein sequence ID" value="MFD2870832.1"/>
    <property type="molecule type" value="Genomic_DNA"/>
</dbReference>
<evidence type="ECO:0000313" key="4">
    <source>
        <dbReference type="EMBL" id="MFD2870832.1"/>
    </source>
</evidence>
<name>A0ABW5Y6B9_9SPHI</name>
<feature type="transmembrane region" description="Helical" evidence="1">
    <location>
        <begin position="75"/>
        <end position="96"/>
    </location>
</feature>
<dbReference type="RefSeq" id="WP_377180911.1">
    <property type="nucleotide sequence ID" value="NZ_JBHUPD010000001.1"/>
</dbReference>
<protein>
    <submittedName>
        <fullName evidence="4">FecR domain-containing protein</fullName>
    </submittedName>
</protein>
<gene>
    <name evidence="4" type="ORF">ACFS5N_00020</name>
</gene>
<evidence type="ECO:0000259" key="2">
    <source>
        <dbReference type="Pfam" id="PF04773"/>
    </source>
</evidence>
<organism evidence="4 5">
    <name type="scientific">Mucilaginibacter ximonensis</name>
    <dbReference type="NCBI Taxonomy" id="538021"/>
    <lineage>
        <taxon>Bacteria</taxon>
        <taxon>Pseudomonadati</taxon>
        <taxon>Bacteroidota</taxon>
        <taxon>Sphingobacteriia</taxon>
        <taxon>Sphingobacteriales</taxon>
        <taxon>Sphingobacteriaceae</taxon>
        <taxon>Mucilaginibacter</taxon>
    </lineage>
</organism>
<evidence type="ECO:0000313" key="5">
    <source>
        <dbReference type="Proteomes" id="UP001597557"/>
    </source>
</evidence>
<keyword evidence="1" id="KW-1133">Transmembrane helix</keyword>